<dbReference type="EMBL" id="BAAAMK010000004">
    <property type="protein sequence ID" value="GAA1954784.1"/>
    <property type="molecule type" value="Genomic_DNA"/>
</dbReference>
<dbReference type="SUPFAM" id="SSF51679">
    <property type="entry name" value="Bacterial luciferase-like"/>
    <property type="match status" value="1"/>
</dbReference>
<keyword evidence="3" id="KW-1185">Reference proteome</keyword>
<dbReference type="PANTHER" id="PTHR43244:SF2">
    <property type="entry name" value="CONSERVED HYPOTHETICAL ALANINE AND PROLINE-RICH PROTEIN"/>
    <property type="match status" value="1"/>
</dbReference>
<dbReference type="Proteomes" id="UP001499954">
    <property type="component" value="Unassembled WGS sequence"/>
</dbReference>
<gene>
    <name evidence="2" type="ORF">GCM10009717_20900</name>
</gene>
<dbReference type="Pfam" id="PF00296">
    <property type="entry name" value="Bac_luciferase"/>
    <property type="match status" value="1"/>
</dbReference>
<dbReference type="InterPro" id="IPR050564">
    <property type="entry name" value="F420-G6PD/mer"/>
</dbReference>
<reference evidence="3" key="1">
    <citation type="journal article" date="2019" name="Int. J. Syst. Evol. Microbiol.">
        <title>The Global Catalogue of Microorganisms (GCM) 10K type strain sequencing project: providing services to taxonomists for standard genome sequencing and annotation.</title>
        <authorList>
            <consortium name="The Broad Institute Genomics Platform"/>
            <consortium name="The Broad Institute Genome Sequencing Center for Infectious Disease"/>
            <person name="Wu L."/>
            <person name="Ma J."/>
        </authorList>
    </citation>
    <scope>NUCLEOTIDE SEQUENCE [LARGE SCALE GENOMIC DNA]</scope>
    <source>
        <strain evidence="3">JCM 13584</strain>
    </source>
</reference>
<evidence type="ECO:0000259" key="1">
    <source>
        <dbReference type="Pfam" id="PF00296"/>
    </source>
</evidence>
<dbReference type="Gene3D" id="3.20.20.30">
    <property type="entry name" value="Luciferase-like domain"/>
    <property type="match status" value="1"/>
</dbReference>
<accession>A0ABP5C266</accession>
<proteinExistence type="predicted"/>
<sequence length="269" mass="28161">MTRHPFRFGAVVGRCATAASWATTAHELEQRGFSTLLVPDTLQTDSPLLALTAAATATERLHLGTWVLAAPLHSPAETVRDARTLHELSDGRFELGLGAGRPGGEHDAARLGVEWGAPARRVDAVEAIVDAARSELPELPVVIAGSGDRMLRLAGARAATLALAVPPTATVDEVAELASRARGRAGADLEIALQIAGVGDDLPEWLRSRLGLTSSGMREAGAASLLSGDDDLDAAHLEQLRDAAGVSYLTMSSEHAVRLGPLVERLTGR</sequence>
<dbReference type="InterPro" id="IPR011251">
    <property type="entry name" value="Luciferase-like_dom"/>
</dbReference>
<comment type="caution">
    <text evidence="2">The sequence shown here is derived from an EMBL/GenBank/DDBJ whole genome shotgun (WGS) entry which is preliminary data.</text>
</comment>
<protein>
    <submittedName>
        <fullName evidence="2">LLM class flavin-dependent oxidoreductase</fullName>
    </submittedName>
</protein>
<dbReference type="InterPro" id="IPR036661">
    <property type="entry name" value="Luciferase-like_sf"/>
</dbReference>
<organism evidence="2 3">
    <name type="scientific">Agromyces allii</name>
    <dbReference type="NCBI Taxonomy" id="393607"/>
    <lineage>
        <taxon>Bacteria</taxon>
        <taxon>Bacillati</taxon>
        <taxon>Actinomycetota</taxon>
        <taxon>Actinomycetes</taxon>
        <taxon>Micrococcales</taxon>
        <taxon>Microbacteriaceae</taxon>
        <taxon>Agromyces</taxon>
    </lineage>
</organism>
<evidence type="ECO:0000313" key="2">
    <source>
        <dbReference type="EMBL" id="GAA1954784.1"/>
    </source>
</evidence>
<dbReference type="RefSeq" id="WP_157416116.1">
    <property type="nucleotide sequence ID" value="NZ_BAAAMK010000004.1"/>
</dbReference>
<evidence type="ECO:0000313" key="3">
    <source>
        <dbReference type="Proteomes" id="UP001499954"/>
    </source>
</evidence>
<feature type="domain" description="Luciferase-like" evidence="1">
    <location>
        <begin position="18"/>
        <end position="210"/>
    </location>
</feature>
<name>A0ABP5C266_9MICO</name>
<dbReference type="PANTHER" id="PTHR43244">
    <property type="match status" value="1"/>
</dbReference>